<dbReference type="InterPro" id="IPR049249">
    <property type="entry name" value="DUF6882"/>
</dbReference>
<protein>
    <submittedName>
        <fullName evidence="1">Uncharacterized protein</fullName>
    </submittedName>
</protein>
<dbReference type="AlphaFoldDB" id="A0A1H7PN94"/>
<dbReference type="eggNOG" id="ENOG5030JDU">
    <property type="taxonomic scope" value="Bacteria"/>
</dbReference>
<organism evidence="1 2">
    <name type="scientific">Streptacidiphilus jiangxiensis</name>
    <dbReference type="NCBI Taxonomy" id="235985"/>
    <lineage>
        <taxon>Bacteria</taxon>
        <taxon>Bacillati</taxon>
        <taxon>Actinomycetota</taxon>
        <taxon>Actinomycetes</taxon>
        <taxon>Kitasatosporales</taxon>
        <taxon>Streptomycetaceae</taxon>
        <taxon>Streptacidiphilus</taxon>
    </lineage>
</organism>
<gene>
    <name evidence="1" type="ORF">SAMN05414137_10813</name>
</gene>
<dbReference type="RefSeq" id="WP_042447717.1">
    <property type="nucleotide sequence ID" value="NZ_BBPN01000013.1"/>
</dbReference>
<name>A0A1H7PN94_STRJI</name>
<accession>A0A1H7PN94</accession>
<dbReference type="EMBL" id="FOAZ01000008">
    <property type="protein sequence ID" value="SEL36527.1"/>
    <property type="molecule type" value="Genomic_DNA"/>
</dbReference>
<sequence>MTATFTDAFLLVAERHAAWGAEQLEALGRVLPEGPWTADLEQCTYQSGGRTVRVGLLGSYDLSERSWLWAWANPGLQGSAVVAASERIADFGRRNGVPELRTEGVDLSGFGDPRRAAEALAFVGMGVLGAPGYIGQSAGPETRVYFAPDDPQIPRANLDPITMPRFLMTGAGLFGRSAREVVSGYFADHGVPVDVAADRIRAHLPDGRVAEVGFDAYGRIAGISATANGH</sequence>
<dbReference type="STRING" id="235985.SAMN05414137_10813"/>
<evidence type="ECO:0000313" key="2">
    <source>
        <dbReference type="Proteomes" id="UP000183015"/>
    </source>
</evidence>
<evidence type="ECO:0000313" key="1">
    <source>
        <dbReference type="EMBL" id="SEL36527.1"/>
    </source>
</evidence>
<dbReference type="Pfam" id="PF21813">
    <property type="entry name" value="DUF6882"/>
    <property type="match status" value="1"/>
</dbReference>
<reference evidence="2" key="1">
    <citation type="submission" date="2016-10" db="EMBL/GenBank/DDBJ databases">
        <authorList>
            <person name="Varghese N."/>
        </authorList>
    </citation>
    <scope>NUCLEOTIDE SEQUENCE [LARGE SCALE GENOMIC DNA]</scope>
    <source>
        <strain evidence="2">DSM 45096 / BCRC 16803 / CGMCC 4.1857 / CIP 109030 / JCM 12277 / KCTC 19219 / NBRC 100920 / 33214</strain>
    </source>
</reference>
<dbReference type="OrthoDB" id="7859927at2"/>
<keyword evidence="2" id="KW-1185">Reference proteome</keyword>
<proteinExistence type="predicted"/>
<dbReference type="Proteomes" id="UP000183015">
    <property type="component" value="Unassembled WGS sequence"/>
</dbReference>